<reference evidence="6 7" key="1">
    <citation type="journal article" date="2017" name="Nature">
        <title>The Apostasia genome and the evolution of orchids.</title>
        <authorList>
            <person name="Zhang G.Q."/>
            <person name="Liu K.W."/>
            <person name="Li Z."/>
            <person name="Lohaus R."/>
            <person name="Hsiao Y.Y."/>
            <person name="Niu S.C."/>
            <person name="Wang J.Y."/>
            <person name="Lin Y.C."/>
            <person name="Xu Q."/>
            <person name="Chen L.J."/>
            <person name="Yoshida K."/>
            <person name="Fujiwara S."/>
            <person name="Wang Z.W."/>
            <person name="Zhang Y.Q."/>
            <person name="Mitsuda N."/>
            <person name="Wang M."/>
            <person name="Liu G.H."/>
            <person name="Pecoraro L."/>
            <person name="Huang H.X."/>
            <person name="Xiao X.J."/>
            <person name="Lin M."/>
            <person name="Wu X.Y."/>
            <person name="Wu W.L."/>
            <person name="Chen Y.Y."/>
            <person name="Chang S.B."/>
            <person name="Sakamoto S."/>
            <person name="Ohme-Takagi M."/>
            <person name="Yagi M."/>
            <person name="Zeng S.J."/>
            <person name="Shen C.Y."/>
            <person name="Yeh C.M."/>
            <person name="Luo Y.B."/>
            <person name="Tsai W.C."/>
            <person name="Van de Peer Y."/>
            <person name="Liu Z.J."/>
        </authorList>
    </citation>
    <scope>NUCLEOTIDE SEQUENCE [LARGE SCALE GENOMIC DNA]</scope>
    <source>
        <strain evidence="7">cv. Shenzhen</strain>
        <tissue evidence="6">Stem</tissue>
    </source>
</reference>
<evidence type="ECO:0000313" key="6">
    <source>
        <dbReference type="EMBL" id="PKA51448.1"/>
    </source>
</evidence>
<evidence type="ECO:0000256" key="2">
    <source>
        <dbReference type="ARBA" id="ARBA00022692"/>
    </source>
</evidence>
<dbReference type="GO" id="GO:0045492">
    <property type="term" value="P:xylan biosynthetic process"/>
    <property type="evidence" value="ECO:0007669"/>
    <property type="project" value="InterPro"/>
</dbReference>
<dbReference type="Pfam" id="PF21729">
    <property type="entry name" value="IRX15_IRX15L_GXM"/>
    <property type="match status" value="1"/>
</dbReference>
<dbReference type="EMBL" id="KZ452013">
    <property type="protein sequence ID" value="PKA51448.1"/>
    <property type="molecule type" value="Genomic_DNA"/>
</dbReference>
<dbReference type="OrthoDB" id="1896682at2759"/>
<dbReference type="GO" id="GO:0000139">
    <property type="term" value="C:Golgi membrane"/>
    <property type="evidence" value="ECO:0007669"/>
    <property type="project" value="UniProtKB-SubCell"/>
</dbReference>
<name>A0A2I0A7D4_9ASPA</name>
<feature type="transmembrane region" description="Helical" evidence="5">
    <location>
        <begin position="41"/>
        <end position="59"/>
    </location>
</feature>
<keyword evidence="3 5" id="KW-1133">Transmembrane helix</keyword>
<dbReference type="AlphaFoldDB" id="A0A2I0A7D4"/>
<dbReference type="InterPro" id="IPR006514">
    <property type="entry name" value="IRX15/GXM/AGM"/>
</dbReference>
<evidence type="ECO:0000256" key="1">
    <source>
        <dbReference type="ARBA" id="ARBA00004194"/>
    </source>
</evidence>
<sequence>MKGFASTRLILLHPSLPKHAAGAGSPPATPLTALLCSHHRLCLVAFLSFLTFASLLTLLNTAARPPNSTPLLPHAAVPVAGPLPPHLFDALLHYACKSVTAGQMADFEIRAVAGVLRSRGPCNLLVFGLGPESLLWHSLNHGGRTVFVDENQYYIAHYEERHPGLEGYDVAYATKVSDLQPLLADARASVAGDCRPVQNLLFSDCRLAINDLPNHLYEVAWDVILVDGPRGYSPESPGRMSAIYTAAVLARSGGAGPTDVLVHDYGREVERVCSAEFLCEENLAAAADQLAHFVIHGGAATRKDDFCFNRSTTSTAAILPFDQPSMGNISNLEILRHESQRDQASLSPLYPLPVKLQVHEISPSVRFARAVE</sequence>
<evidence type="ECO:0000256" key="5">
    <source>
        <dbReference type="SAM" id="Phobius"/>
    </source>
</evidence>
<keyword evidence="2 5" id="KW-0812">Transmembrane</keyword>
<proteinExistence type="predicted"/>
<evidence type="ECO:0000313" key="7">
    <source>
        <dbReference type="Proteomes" id="UP000236161"/>
    </source>
</evidence>
<dbReference type="PANTHER" id="PTHR31444">
    <property type="entry name" value="OS11G0490100 PROTEIN"/>
    <property type="match status" value="1"/>
</dbReference>
<evidence type="ECO:0000256" key="4">
    <source>
        <dbReference type="ARBA" id="ARBA00023136"/>
    </source>
</evidence>
<comment type="subcellular location">
    <subcellularLocation>
        <location evidence="1">Golgi apparatus membrane</location>
        <topology evidence="1">Single-pass membrane protein</topology>
    </subcellularLocation>
</comment>
<evidence type="ECO:0000256" key="3">
    <source>
        <dbReference type="ARBA" id="ARBA00022989"/>
    </source>
</evidence>
<dbReference type="STRING" id="1088818.A0A2I0A7D4"/>
<protein>
    <submittedName>
        <fullName evidence="6">Protein irregular xylem 15</fullName>
    </submittedName>
</protein>
<organism evidence="6 7">
    <name type="scientific">Apostasia shenzhenica</name>
    <dbReference type="NCBI Taxonomy" id="1088818"/>
    <lineage>
        <taxon>Eukaryota</taxon>
        <taxon>Viridiplantae</taxon>
        <taxon>Streptophyta</taxon>
        <taxon>Embryophyta</taxon>
        <taxon>Tracheophyta</taxon>
        <taxon>Spermatophyta</taxon>
        <taxon>Magnoliopsida</taxon>
        <taxon>Liliopsida</taxon>
        <taxon>Asparagales</taxon>
        <taxon>Orchidaceae</taxon>
        <taxon>Apostasioideae</taxon>
        <taxon>Apostasia</taxon>
    </lineage>
</organism>
<keyword evidence="7" id="KW-1185">Reference proteome</keyword>
<keyword evidence="4 5" id="KW-0472">Membrane</keyword>
<accession>A0A2I0A7D4</accession>
<gene>
    <name evidence="6" type="primary">IRX15</name>
    <name evidence="6" type="ORF">AXF42_Ash002813</name>
</gene>
<dbReference type="Proteomes" id="UP000236161">
    <property type="component" value="Unassembled WGS sequence"/>
</dbReference>
<dbReference type="NCBIfam" id="TIGR01627">
    <property type="entry name" value="A_thal_3515"/>
    <property type="match status" value="1"/>
</dbReference>